<evidence type="ECO:0000313" key="2">
    <source>
        <dbReference type="Proteomes" id="UP000283090"/>
    </source>
</evidence>
<gene>
    <name evidence="1" type="ORF">DFL_003127</name>
</gene>
<dbReference type="EMBL" id="SAEB01000003">
    <property type="protein sequence ID" value="RVD88964.1"/>
    <property type="molecule type" value="Genomic_DNA"/>
</dbReference>
<dbReference type="VEuPathDB" id="FungiDB:DFL_003127"/>
<name>A0A437ACI7_ARTFL</name>
<accession>A0A437ACI7</accession>
<comment type="caution">
    <text evidence="1">The sequence shown here is derived from an EMBL/GenBank/DDBJ whole genome shotgun (WGS) entry which is preliminary data.</text>
</comment>
<protein>
    <submittedName>
        <fullName evidence="1">Uncharacterized protein</fullName>
    </submittedName>
</protein>
<dbReference type="RefSeq" id="XP_067494508.1">
    <property type="nucleotide sequence ID" value="XM_067632020.1"/>
</dbReference>
<dbReference type="GeneID" id="93585438"/>
<dbReference type="Proteomes" id="UP000283090">
    <property type="component" value="Unassembled WGS sequence"/>
</dbReference>
<dbReference type="AlphaFoldDB" id="A0A437ACI7"/>
<proteinExistence type="predicted"/>
<reference evidence="1 2" key="1">
    <citation type="submission" date="2019-01" db="EMBL/GenBank/DDBJ databases">
        <title>Intercellular communication is required for trap formation in the nematode-trapping fungus Duddingtonia flagrans.</title>
        <authorList>
            <person name="Youssar L."/>
            <person name="Wernet V."/>
            <person name="Hensel N."/>
            <person name="Hildebrandt H.-G."/>
            <person name="Fischer R."/>
        </authorList>
    </citation>
    <scope>NUCLEOTIDE SEQUENCE [LARGE SCALE GENOMIC DNA]</scope>
    <source>
        <strain evidence="1 2">CBS H-5679</strain>
    </source>
</reference>
<sequence>MIFLELAEAKFSERGVQACSSTDRCCRRSDAASSLEALERSRAAVKTAAVHTTFASLRIRSLIELVIPNVKTSTSPTTYGTFLQQCRQLSQRNQNQVPSMARLPLSLAVRVH</sequence>
<keyword evidence="2" id="KW-1185">Reference proteome</keyword>
<organism evidence="1 2">
    <name type="scientific">Arthrobotrys flagrans</name>
    <name type="common">Nematode-trapping fungus</name>
    <name type="synonym">Trichothecium flagrans</name>
    <dbReference type="NCBI Taxonomy" id="97331"/>
    <lineage>
        <taxon>Eukaryota</taxon>
        <taxon>Fungi</taxon>
        <taxon>Dikarya</taxon>
        <taxon>Ascomycota</taxon>
        <taxon>Pezizomycotina</taxon>
        <taxon>Orbiliomycetes</taxon>
        <taxon>Orbiliales</taxon>
        <taxon>Orbiliaceae</taxon>
        <taxon>Arthrobotrys</taxon>
    </lineage>
</organism>
<evidence type="ECO:0000313" key="1">
    <source>
        <dbReference type="EMBL" id="RVD88964.1"/>
    </source>
</evidence>